<dbReference type="AlphaFoldDB" id="A0A6J7J426"/>
<dbReference type="EMBL" id="CAFBLX010000578">
    <property type="protein sequence ID" value="CAB4937866.1"/>
    <property type="molecule type" value="Genomic_DNA"/>
</dbReference>
<proteinExistence type="predicted"/>
<reference evidence="1" key="1">
    <citation type="submission" date="2020-05" db="EMBL/GenBank/DDBJ databases">
        <authorList>
            <person name="Chiriac C."/>
            <person name="Salcher M."/>
            <person name="Ghai R."/>
            <person name="Kavagutti S V."/>
        </authorList>
    </citation>
    <scope>NUCLEOTIDE SEQUENCE</scope>
</reference>
<organism evidence="1">
    <name type="scientific">freshwater metagenome</name>
    <dbReference type="NCBI Taxonomy" id="449393"/>
    <lineage>
        <taxon>unclassified sequences</taxon>
        <taxon>metagenomes</taxon>
        <taxon>ecological metagenomes</taxon>
    </lineage>
</organism>
<name>A0A6J7J426_9ZZZZ</name>
<protein>
    <submittedName>
        <fullName evidence="1">Unannotated protein</fullName>
    </submittedName>
</protein>
<evidence type="ECO:0000313" key="1">
    <source>
        <dbReference type="EMBL" id="CAB4937866.1"/>
    </source>
</evidence>
<sequence length="134" mass="14875">MWTAADDEVSSFAICGPEGAVVTYNTFHPDDKLYRNGDQVSADRSVAQHAVFVAGQAREELDVEAVRLILHVLNHEVAADDPALERTALRGRVHVSVEIDQDNPAAEWCRENGYKSWRETNLTTLVVDDERIAG</sequence>
<gene>
    <name evidence="1" type="ORF">UFOPK3472_04479</name>
</gene>
<accession>A0A6J7J426</accession>